<feature type="compositionally biased region" description="Basic residues" evidence="6">
    <location>
        <begin position="21"/>
        <end position="32"/>
    </location>
</feature>
<feature type="region of interest" description="Disordered" evidence="6">
    <location>
        <begin position="1"/>
        <end position="135"/>
    </location>
</feature>
<dbReference type="Proteomes" id="UP001214603">
    <property type="component" value="Chromosome 8"/>
</dbReference>
<organism evidence="7 8">
    <name type="scientific">Malassezia obtusa</name>
    <dbReference type="NCBI Taxonomy" id="76774"/>
    <lineage>
        <taxon>Eukaryota</taxon>
        <taxon>Fungi</taxon>
        <taxon>Dikarya</taxon>
        <taxon>Basidiomycota</taxon>
        <taxon>Ustilaginomycotina</taxon>
        <taxon>Malasseziomycetes</taxon>
        <taxon>Malasseziales</taxon>
        <taxon>Malasseziaceae</taxon>
        <taxon>Malassezia</taxon>
    </lineage>
</organism>
<dbReference type="EMBL" id="CP119941">
    <property type="protein sequence ID" value="WFD04454.1"/>
    <property type="molecule type" value="Genomic_DNA"/>
</dbReference>
<accession>A0AAF0E4R9</accession>
<reference evidence="7" key="1">
    <citation type="submission" date="2023-03" db="EMBL/GenBank/DDBJ databases">
        <title>Mating type loci evolution in Malassezia.</title>
        <authorList>
            <person name="Coelho M.A."/>
        </authorList>
    </citation>
    <scope>NUCLEOTIDE SEQUENCE</scope>
    <source>
        <strain evidence="7">CBS 7876</strain>
    </source>
</reference>
<dbReference type="PANTHER" id="PTHR13243:SF1">
    <property type="entry name" value="NUCLEOLAR PROTEIN 16"/>
    <property type="match status" value="1"/>
</dbReference>
<evidence type="ECO:0000256" key="4">
    <source>
        <dbReference type="ARBA" id="ARBA00015522"/>
    </source>
</evidence>
<gene>
    <name evidence="7" type="primary">NOP16</name>
    <name evidence="7" type="ORF">MOBT1_003164</name>
</gene>
<dbReference type="PANTHER" id="PTHR13243">
    <property type="entry name" value="HSPC111 PROTEIN-RELATED"/>
    <property type="match status" value="1"/>
</dbReference>
<proteinExistence type="inferred from homology"/>
<name>A0AAF0E4R9_9BASI</name>
<dbReference type="InterPro" id="IPR019002">
    <property type="entry name" value="Ribosome_biogenesis_Nop16"/>
</dbReference>
<feature type="compositionally biased region" description="Acidic residues" evidence="6">
    <location>
        <begin position="107"/>
        <end position="118"/>
    </location>
</feature>
<keyword evidence="5" id="KW-0539">Nucleus</keyword>
<sequence>MTNPRQRRKSRSSAYSGSTKSAKRAQNKRIHRAPTVMGPSVLRENWDKTLTTRQNYAKLGLAPSLDKPTGGLDRKDPYRNAKAPEPPSNKPRKGMARIVRDEKGEVVDIDEGEDEGEEVTPWGAVLNKDEEAPPDLSMFPPRINEQDGETVRALSDLAKEAKPVERFVSSGEGAWLAGLVRAHGEDIDAMARDPVLNIQQKTRGEIRRAIRKAGGFAAFV</sequence>
<evidence type="ECO:0000313" key="7">
    <source>
        <dbReference type="EMBL" id="WFD04454.1"/>
    </source>
</evidence>
<comment type="function">
    <text evidence="1">Involved in the biogenesis of the 60S ribosomal subunit.</text>
</comment>
<evidence type="ECO:0000256" key="2">
    <source>
        <dbReference type="ARBA" id="ARBA00004604"/>
    </source>
</evidence>
<comment type="subcellular location">
    <subcellularLocation>
        <location evidence="2">Nucleus</location>
        <location evidence="2">Nucleolus</location>
    </subcellularLocation>
</comment>
<comment type="similarity">
    <text evidence="3">Belongs to the NOP16 family.</text>
</comment>
<evidence type="ECO:0000256" key="1">
    <source>
        <dbReference type="ARBA" id="ARBA00002889"/>
    </source>
</evidence>
<dbReference type="Pfam" id="PF09420">
    <property type="entry name" value="Nop16"/>
    <property type="match status" value="1"/>
</dbReference>
<dbReference type="GO" id="GO:0042273">
    <property type="term" value="P:ribosomal large subunit biogenesis"/>
    <property type="evidence" value="ECO:0007669"/>
    <property type="project" value="TreeGrafter"/>
</dbReference>
<evidence type="ECO:0000256" key="3">
    <source>
        <dbReference type="ARBA" id="ARBA00008479"/>
    </source>
</evidence>
<feature type="compositionally biased region" description="Basic residues" evidence="6">
    <location>
        <begin position="1"/>
        <end position="11"/>
    </location>
</feature>
<keyword evidence="8" id="KW-1185">Reference proteome</keyword>
<dbReference type="GO" id="GO:0005730">
    <property type="term" value="C:nucleolus"/>
    <property type="evidence" value="ECO:0007669"/>
    <property type="project" value="UniProtKB-SubCell"/>
</dbReference>
<evidence type="ECO:0000256" key="6">
    <source>
        <dbReference type="SAM" id="MobiDB-lite"/>
    </source>
</evidence>
<dbReference type="AlphaFoldDB" id="A0AAF0E4R9"/>
<evidence type="ECO:0000313" key="8">
    <source>
        <dbReference type="Proteomes" id="UP001214603"/>
    </source>
</evidence>
<evidence type="ECO:0000256" key="5">
    <source>
        <dbReference type="ARBA" id="ARBA00023242"/>
    </source>
</evidence>
<protein>
    <recommendedName>
        <fullName evidence="4">Nucleolar protein 16</fullName>
    </recommendedName>
</protein>